<dbReference type="GO" id="GO:0004499">
    <property type="term" value="F:N,N-dimethylaniline monooxygenase activity"/>
    <property type="evidence" value="ECO:0007669"/>
    <property type="project" value="InterPro"/>
</dbReference>
<evidence type="ECO:0000256" key="4">
    <source>
        <dbReference type="ARBA" id="ARBA00023002"/>
    </source>
</evidence>
<dbReference type="EMBL" id="NCSJ02000038">
    <property type="protein sequence ID" value="RFU33288.1"/>
    <property type="molecule type" value="Genomic_DNA"/>
</dbReference>
<keyword evidence="2" id="KW-0285">Flavoprotein</keyword>
<dbReference type="SUPFAM" id="SSF56601">
    <property type="entry name" value="beta-lactamase/transpeptidase-like"/>
    <property type="match status" value="1"/>
</dbReference>
<comment type="similarity">
    <text evidence="1">Belongs to the FAD-binding monooxygenase family.</text>
</comment>
<organism evidence="6 7">
    <name type="scientific">Scytalidium lignicola</name>
    <name type="common">Hyphomycete</name>
    <dbReference type="NCBI Taxonomy" id="5539"/>
    <lineage>
        <taxon>Eukaryota</taxon>
        <taxon>Fungi</taxon>
        <taxon>Dikarya</taxon>
        <taxon>Ascomycota</taxon>
        <taxon>Pezizomycotina</taxon>
        <taxon>Leotiomycetes</taxon>
        <taxon>Leotiomycetes incertae sedis</taxon>
        <taxon>Scytalidium</taxon>
    </lineage>
</organism>
<proteinExistence type="inferred from homology"/>
<keyword evidence="7" id="KW-1185">Reference proteome</keyword>
<accession>A0A3E2HIN8</accession>
<dbReference type="Pfam" id="PF00743">
    <property type="entry name" value="FMO-like"/>
    <property type="match status" value="1"/>
</dbReference>
<keyword evidence="4" id="KW-0560">Oxidoreductase</keyword>
<dbReference type="SUPFAM" id="SSF51905">
    <property type="entry name" value="FAD/NAD(P)-binding domain"/>
    <property type="match status" value="1"/>
</dbReference>
<dbReference type="InterPro" id="IPR012338">
    <property type="entry name" value="Beta-lactam/transpept-like"/>
</dbReference>
<dbReference type="InterPro" id="IPR036188">
    <property type="entry name" value="FAD/NAD-bd_sf"/>
</dbReference>
<dbReference type="InterPro" id="IPR020946">
    <property type="entry name" value="Flavin_mOase-like"/>
</dbReference>
<protein>
    <recommendedName>
        <fullName evidence="5">Beta-lactamase-related domain-containing protein</fullName>
    </recommendedName>
</protein>
<evidence type="ECO:0000256" key="3">
    <source>
        <dbReference type="ARBA" id="ARBA00022827"/>
    </source>
</evidence>
<dbReference type="Gene3D" id="3.40.710.10">
    <property type="entry name" value="DD-peptidase/beta-lactamase superfamily"/>
    <property type="match status" value="1"/>
</dbReference>
<dbReference type="Pfam" id="PF00144">
    <property type="entry name" value="Beta-lactamase"/>
    <property type="match status" value="1"/>
</dbReference>
<keyword evidence="3" id="KW-0274">FAD</keyword>
<dbReference type="Proteomes" id="UP000258309">
    <property type="component" value="Unassembled WGS sequence"/>
</dbReference>
<dbReference type="GO" id="GO:0050660">
    <property type="term" value="F:flavin adenine dinucleotide binding"/>
    <property type="evidence" value="ECO:0007669"/>
    <property type="project" value="InterPro"/>
</dbReference>
<dbReference type="PANTHER" id="PTHR42877">
    <property type="entry name" value="L-ORNITHINE N(5)-MONOOXYGENASE-RELATED"/>
    <property type="match status" value="1"/>
</dbReference>
<feature type="non-terminal residue" evidence="6">
    <location>
        <position position="908"/>
    </location>
</feature>
<dbReference type="InterPro" id="IPR001466">
    <property type="entry name" value="Beta-lactam-related"/>
</dbReference>
<sequence length="908" mass="102325">MAERVDPVKIINLVNQATDTSYGGVPGIVFECIDRTGKVLATATSGVRSLDDSQPMSLDTTFWIASCTKLITSIACMQLVERGTVHLDDPHLIDKFLPEVAAATVLNRTEEKRREGVITLRMLLTHTSGYSYTFLWEDWWNRIGRDKNRDEFQGSFEAFKQSLKFQPDKIGIDWVGVLIARVTKMTLGEYFEENIFSPLGTTSSAIIPSASIRSRMGAMHSRDSSGKFHVTEHLNRIAFDPSSETGYFESGGAGLFSTTSDYCQILAAILNGGVSPSNGNRILQCSTIDQMFQNQVKGWQTRYASAGFAICRPELAALSLREGQLVTEKQGWGMSFLLSGDHLEVASASEAMTPSLDQQSPLTQATGEPYKVANITLFDPSMLRYPCHMKGGMGFNTTEKTNFVGLKENKKIKICMIGAGVSGIMMAYKIQKVKSIVDLLFDTYSFALNPDWPSFFSPSKDIWAYLNRVVDKWGLRKYMRFSTEVIGCVWQEETSTWKVQMRRSDDGKNVTEFNEECDILLHATGVLNNFKWPSIKGIEKFKGKLIHTARWPEQYQEQEWSKEKVVIIGSGASSIQTVPNMQPYVKHMDIFIRTPVWFVDIAGNEGKNISYTDEQKSKFRSDPSSLVAHAKWLEDQVNGGWAMMLKGTPEQLEAQKKYSERTSGIIKNERLLKNLIPKWSVGCRRITPGDPYMIAIQQPNVDVHFEEVVEITGQTIIGKMGTERTIDTIVCATAVPEMPNFFTFIGPSWPIGNGSVMGPLEAVGDYVIQFLQKMQNELIMSFEPRQDITDLFNEHVQEYMKGTVWTDDCRSWYKDPQTNRVNAIWPGASLHYIESIRQPRYEDFTIKYSNKNPWTYLGRGYSLATTVPDGDKSPYISITAIDENWLSDSTRVMSEKTNGKVEIASEHI</sequence>
<evidence type="ECO:0000313" key="6">
    <source>
        <dbReference type="EMBL" id="RFU33288.1"/>
    </source>
</evidence>
<feature type="non-terminal residue" evidence="6">
    <location>
        <position position="1"/>
    </location>
</feature>
<reference evidence="6 7" key="1">
    <citation type="submission" date="2018-05" db="EMBL/GenBank/DDBJ databases">
        <title>Draft genome sequence of Scytalidium lignicola DSM 105466, a ubiquitous saprotrophic fungus.</title>
        <authorList>
            <person name="Buettner E."/>
            <person name="Gebauer A.M."/>
            <person name="Hofrichter M."/>
            <person name="Liers C."/>
            <person name="Kellner H."/>
        </authorList>
    </citation>
    <scope>NUCLEOTIDE SEQUENCE [LARGE SCALE GENOMIC DNA]</scope>
    <source>
        <strain evidence="6 7">DSM 105466</strain>
    </source>
</reference>
<dbReference type="OrthoDB" id="74360at2759"/>
<evidence type="ECO:0000313" key="7">
    <source>
        <dbReference type="Proteomes" id="UP000258309"/>
    </source>
</evidence>
<evidence type="ECO:0000259" key="5">
    <source>
        <dbReference type="Pfam" id="PF00144"/>
    </source>
</evidence>
<feature type="domain" description="Beta-lactamase-related" evidence="5">
    <location>
        <begin position="25"/>
        <end position="275"/>
    </location>
</feature>
<dbReference type="Gene3D" id="3.50.50.60">
    <property type="entry name" value="FAD/NAD(P)-binding domain"/>
    <property type="match status" value="2"/>
</dbReference>
<evidence type="ECO:0000256" key="1">
    <source>
        <dbReference type="ARBA" id="ARBA00010139"/>
    </source>
</evidence>
<dbReference type="InterPro" id="IPR051209">
    <property type="entry name" value="FAD-bind_Monooxygenase_sf"/>
</dbReference>
<comment type="caution">
    <text evidence="6">The sequence shown here is derived from an EMBL/GenBank/DDBJ whole genome shotgun (WGS) entry which is preliminary data.</text>
</comment>
<gene>
    <name evidence="6" type="ORF">B7463_g3052</name>
</gene>
<dbReference type="PANTHER" id="PTHR42877:SF1">
    <property type="entry name" value="FAD-BINDING MONOOXYGENASE STCW"/>
    <property type="match status" value="1"/>
</dbReference>
<dbReference type="GO" id="GO:0050661">
    <property type="term" value="F:NADP binding"/>
    <property type="evidence" value="ECO:0007669"/>
    <property type="project" value="InterPro"/>
</dbReference>
<evidence type="ECO:0000256" key="2">
    <source>
        <dbReference type="ARBA" id="ARBA00022630"/>
    </source>
</evidence>
<name>A0A3E2HIN8_SCYLI</name>
<dbReference type="AlphaFoldDB" id="A0A3E2HIN8"/>